<dbReference type="InterPro" id="IPR043128">
    <property type="entry name" value="Rev_trsase/Diguanyl_cyclase"/>
</dbReference>
<dbReference type="EMBL" id="JAOUSE010000024">
    <property type="protein sequence ID" value="MCU9594568.1"/>
    <property type="molecule type" value="Genomic_DNA"/>
</dbReference>
<dbReference type="InterPro" id="IPR036390">
    <property type="entry name" value="WH_DNA-bd_sf"/>
</dbReference>
<comment type="caution">
    <text evidence="1">The sequence shown here is derived from an EMBL/GenBank/DDBJ whole genome shotgun (WGS) entry which is preliminary data.</text>
</comment>
<evidence type="ECO:0000313" key="1">
    <source>
        <dbReference type="EMBL" id="MCU9594568.1"/>
    </source>
</evidence>
<dbReference type="Gene3D" id="3.30.70.270">
    <property type="match status" value="1"/>
</dbReference>
<dbReference type="Gene3D" id="1.10.10.10">
    <property type="entry name" value="Winged helix-like DNA-binding domain superfamily/Winged helix DNA-binding domain"/>
    <property type="match status" value="1"/>
</dbReference>
<dbReference type="RefSeq" id="WP_173658269.1">
    <property type="nucleotide sequence ID" value="NZ_JAOUSE010000024.1"/>
</dbReference>
<reference evidence="1 2" key="1">
    <citation type="submission" date="2022-10" db="EMBL/GenBank/DDBJ databases">
        <title>Description of Fervidibacillus gen. nov. in the family Fervidibacillaceae fam. nov. with two species, Fervidibacillus albus sp. nov., and Fervidibacillus halotolerans sp. nov., isolated from tidal flat sediments.</title>
        <authorList>
            <person name="Kwon K.K."/>
            <person name="Yang S.-H."/>
        </authorList>
    </citation>
    <scope>NUCLEOTIDE SEQUENCE [LARGE SCALE GENOMIC DNA]</scope>
    <source>
        <strain evidence="1 2">DSM 23332</strain>
    </source>
</reference>
<evidence type="ECO:0000313" key="2">
    <source>
        <dbReference type="Proteomes" id="UP001208656"/>
    </source>
</evidence>
<gene>
    <name evidence="1" type="ORF">OEV82_08870</name>
</gene>
<dbReference type="SUPFAM" id="SSF46785">
    <property type="entry name" value="Winged helix' DNA-binding domain"/>
    <property type="match status" value="1"/>
</dbReference>
<protein>
    <recommendedName>
        <fullName evidence="3">Transcriptional regulator</fullName>
    </recommendedName>
</protein>
<evidence type="ECO:0008006" key="3">
    <source>
        <dbReference type="Google" id="ProtNLM"/>
    </source>
</evidence>
<name>A0ABT2WFY0_9BACI</name>
<organism evidence="1 2">
    <name type="scientific">Pallidibacillus thermolactis</name>
    <dbReference type="NCBI Taxonomy" id="251051"/>
    <lineage>
        <taxon>Bacteria</taxon>
        <taxon>Bacillati</taxon>
        <taxon>Bacillota</taxon>
        <taxon>Bacilli</taxon>
        <taxon>Bacillales</taxon>
        <taxon>Bacillaceae</taxon>
        <taxon>Pallidibacillus</taxon>
    </lineage>
</organism>
<sequence>MYHIIIRIGIIGPDDSVRQILSVAKEFPNVEFIPFVYKDVYQVNKLIAQHMKPIDQWLFSGVLNYHYAIQNNLVKEEQATYPPLHGSSLFATLLEAQLAANKVFKKISIDTFSTEEIKKTLSFYHLQSIQFTNLPFSDYTYIHKLAEFHEDLYKKGKSEIALTSTNYAYIQLKEKDIPVYRMNPSYLSIKLSLNLLIERAQAHRFKKSQIAIIGCTVNFHHDQRENIHYTYKMKQEELDIKKELLYLAEKVSGSFVSVGNGFYLIYTNRGEINHKIERTIIQLSEKIFDLHRLKLHFSIGFGETASQAEQHVHLGLKQGRDHFSIITVDESQNITIKSGEDFDDTFQYSMISIGKKWGEKIKNSSISVSIISKIISLTKRYHRTEFSSQEIANWLNCSSRNARRILSELERGGLIKQCGEMQSGGRGRPMKLYCFIDDHD</sequence>
<dbReference type="InterPro" id="IPR036388">
    <property type="entry name" value="WH-like_DNA-bd_sf"/>
</dbReference>
<dbReference type="Proteomes" id="UP001208656">
    <property type="component" value="Unassembled WGS sequence"/>
</dbReference>
<proteinExistence type="predicted"/>
<keyword evidence="2" id="KW-1185">Reference proteome</keyword>
<accession>A0ABT2WFY0</accession>